<feature type="non-terminal residue" evidence="3">
    <location>
        <position position="204"/>
    </location>
</feature>
<dbReference type="Pfam" id="PF00285">
    <property type="entry name" value="Citrate_synt"/>
    <property type="match status" value="1"/>
</dbReference>
<dbReference type="PANTHER" id="PTHR11739:SF4">
    <property type="entry name" value="CITRATE SYNTHASE, PEROXISOMAL"/>
    <property type="match status" value="1"/>
</dbReference>
<dbReference type="EMBL" id="BARW01006380">
    <property type="protein sequence ID" value="GAI75039.1"/>
    <property type="molecule type" value="Genomic_DNA"/>
</dbReference>
<dbReference type="NCBIfam" id="NF004869">
    <property type="entry name" value="PRK06224.1-6"/>
    <property type="match status" value="1"/>
</dbReference>
<organism evidence="3">
    <name type="scientific">marine sediment metagenome</name>
    <dbReference type="NCBI Taxonomy" id="412755"/>
    <lineage>
        <taxon>unclassified sequences</taxon>
        <taxon>metagenomes</taxon>
        <taxon>ecological metagenomes</taxon>
    </lineage>
</organism>
<evidence type="ECO:0000256" key="1">
    <source>
        <dbReference type="ARBA" id="ARBA00010566"/>
    </source>
</evidence>
<dbReference type="CDD" id="cd06100">
    <property type="entry name" value="CCL_ACL-C"/>
    <property type="match status" value="1"/>
</dbReference>
<evidence type="ECO:0000313" key="3">
    <source>
        <dbReference type="EMBL" id="GAI75039.1"/>
    </source>
</evidence>
<dbReference type="Gene3D" id="1.10.230.10">
    <property type="entry name" value="Cytochrome P450-Terp, domain 2"/>
    <property type="match status" value="1"/>
</dbReference>
<dbReference type="InterPro" id="IPR016142">
    <property type="entry name" value="Citrate_synth-like_lrg_a-sub"/>
</dbReference>
<name>X1T4V6_9ZZZZ</name>
<evidence type="ECO:0000256" key="2">
    <source>
        <dbReference type="ARBA" id="ARBA00022679"/>
    </source>
</evidence>
<dbReference type="GO" id="GO:0046912">
    <property type="term" value="F:acyltransferase activity, acyl groups converted into alkyl on transfer"/>
    <property type="evidence" value="ECO:0007669"/>
    <property type="project" value="InterPro"/>
</dbReference>
<proteinExistence type="inferred from homology"/>
<dbReference type="Gene3D" id="1.10.580.10">
    <property type="entry name" value="Citrate Synthase, domain 1"/>
    <property type="match status" value="2"/>
</dbReference>
<keyword evidence="2" id="KW-0808">Transferase</keyword>
<comment type="similarity">
    <text evidence="1">Belongs to the citrate synthase family.</text>
</comment>
<comment type="caution">
    <text evidence="3">The sequence shown here is derived from an EMBL/GenBank/DDBJ whole genome shotgun (WGS) entry which is preliminary data.</text>
</comment>
<accession>X1T4V6</accession>
<dbReference type="AlphaFoldDB" id="X1T4V6"/>
<gene>
    <name evidence="3" type="ORF">S12H4_13394</name>
</gene>
<dbReference type="PANTHER" id="PTHR11739">
    <property type="entry name" value="CITRATE SYNTHASE"/>
    <property type="match status" value="1"/>
</dbReference>
<protein>
    <submittedName>
        <fullName evidence="3">Uncharacterized protein</fullName>
    </submittedName>
</protein>
<dbReference type="InterPro" id="IPR036969">
    <property type="entry name" value="Citrate_synthase_sf"/>
</dbReference>
<dbReference type="GO" id="GO:0006099">
    <property type="term" value="P:tricarboxylic acid cycle"/>
    <property type="evidence" value="ECO:0007669"/>
    <property type="project" value="TreeGrafter"/>
</dbReference>
<dbReference type="SUPFAM" id="SSF48256">
    <property type="entry name" value="Citrate synthase"/>
    <property type="match status" value="1"/>
</dbReference>
<dbReference type="GO" id="GO:0005975">
    <property type="term" value="P:carbohydrate metabolic process"/>
    <property type="evidence" value="ECO:0007669"/>
    <property type="project" value="TreeGrafter"/>
</dbReference>
<dbReference type="GO" id="GO:0005829">
    <property type="term" value="C:cytosol"/>
    <property type="evidence" value="ECO:0007669"/>
    <property type="project" value="TreeGrafter"/>
</dbReference>
<reference evidence="3" key="1">
    <citation type="journal article" date="2014" name="Front. Microbiol.">
        <title>High frequency of phylogenetically diverse reductive dehalogenase-homologous genes in deep subseafloor sedimentary metagenomes.</title>
        <authorList>
            <person name="Kawai M."/>
            <person name="Futagami T."/>
            <person name="Toyoda A."/>
            <person name="Takaki Y."/>
            <person name="Nishi S."/>
            <person name="Hori S."/>
            <person name="Arai W."/>
            <person name="Tsubouchi T."/>
            <person name="Morono Y."/>
            <person name="Uchiyama I."/>
            <person name="Ito T."/>
            <person name="Fujiyama A."/>
            <person name="Inagaki F."/>
            <person name="Takami H."/>
        </authorList>
    </citation>
    <scope>NUCLEOTIDE SEQUENCE</scope>
    <source>
        <strain evidence="3">Expedition CK06-06</strain>
    </source>
</reference>
<sequence>MKDKFWKTGISKVEPNKILIRGYNLSHLIGKYSFGDIVYLLFSGELPSENEGRMIEAILVAGCDHSLAAPSANSVRFVSSSGVPLQASVAAGIISLGDLHGGAIEQCAKMLQENLKRKKKSNIQILAKNIVAECRKNKKRVVGYGHPYHSEDPRTKKLIELATRFKIAGPHLLLAKAIEDELRRQIRKALPLNVDGAIAAIISD</sequence>
<dbReference type="InterPro" id="IPR016143">
    <property type="entry name" value="Citrate_synth-like_sm_a-sub"/>
</dbReference>
<dbReference type="InterPro" id="IPR002020">
    <property type="entry name" value="Citrate_synthase"/>
</dbReference>